<feature type="region of interest" description="Disordered" evidence="2">
    <location>
        <begin position="1"/>
        <end position="37"/>
    </location>
</feature>
<keyword evidence="5" id="KW-1185">Reference proteome</keyword>
<gene>
    <name evidence="4" type="ORF">HYH03_004495</name>
</gene>
<evidence type="ECO:0000256" key="1">
    <source>
        <dbReference type="SAM" id="Coils"/>
    </source>
</evidence>
<accession>A0A835Y989</accession>
<dbReference type="EMBL" id="JAEHOE010000014">
    <property type="protein sequence ID" value="KAG2497332.1"/>
    <property type="molecule type" value="Genomic_DNA"/>
</dbReference>
<name>A0A835Y989_9CHLO</name>
<evidence type="ECO:0000256" key="3">
    <source>
        <dbReference type="SAM" id="Phobius"/>
    </source>
</evidence>
<dbReference type="Proteomes" id="UP000612055">
    <property type="component" value="Unassembled WGS sequence"/>
</dbReference>
<dbReference type="AlphaFoldDB" id="A0A835Y989"/>
<protein>
    <submittedName>
        <fullName evidence="4">Uncharacterized protein</fullName>
    </submittedName>
</protein>
<proteinExistence type="predicted"/>
<evidence type="ECO:0000313" key="4">
    <source>
        <dbReference type="EMBL" id="KAG2497332.1"/>
    </source>
</evidence>
<evidence type="ECO:0000256" key="2">
    <source>
        <dbReference type="SAM" id="MobiDB-lite"/>
    </source>
</evidence>
<keyword evidence="3" id="KW-1133">Transmembrane helix</keyword>
<feature type="coiled-coil region" evidence="1">
    <location>
        <begin position="119"/>
        <end position="156"/>
    </location>
</feature>
<keyword evidence="1" id="KW-0175">Coiled coil</keyword>
<feature type="coiled-coil region" evidence="1">
    <location>
        <begin position="42"/>
        <end position="80"/>
    </location>
</feature>
<keyword evidence="3" id="KW-0812">Transmembrane</keyword>
<keyword evidence="3" id="KW-0472">Membrane</keyword>
<feature type="compositionally biased region" description="Basic and acidic residues" evidence="2">
    <location>
        <begin position="8"/>
        <end position="22"/>
    </location>
</feature>
<evidence type="ECO:0000313" key="5">
    <source>
        <dbReference type="Proteomes" id="UP000612055"/>
    </source>
</evidence>
<comment type="caution">
    <text evidence="4">The sequence shown here is derived from an EMBL/GenBank/DDBJ whole genome shotgun (WGS) entry which is preliminary data.</text>
</comment>
<organism evidence="4 5">
    <name type="scientific">Edaphochlamys debaryana</name>
    <dbReference type="NCBI Taxonomy" id="47281"/>
    <lineage>
        <taxon>Eukaryota</taxon>
        <taxon>Viridiplantae</taxon>
        <taxon>Chlorophyta</taxon>
        <taxon>core chlorophytes</taxon>
        <taxon>Chlorophyceae</taxon>
        <taxon>CS clade</taxon>
        <taxon>Chlamydomonadales</taxon>
        <taxon>Chlamydomonadales incertae sedis</taxon>
        <taxon>Edaphochlamys</taxon>
    </lineage>
</organism>
<feature type="transmembrane region" description="Helical" evidence="3">
    <location>
        <begin position="161"/>
        <end position="180"/>
    </location>
</feature>
<sequence>MAIPRASSKRDISVLSSTREEAIDASGPRGVPQEEDADALDAADLLRELKGLRSEVATLRREQRDQLKQLSKDVRTVQERQEQDRELSNGVSLFPEQKASVRDLKHEREMLAIQLDTACKKLGLERELLESESKMLQRERELLVSEKEQARKLRDIAFKETIMYGLLAVALIGAVIARVTTGTP</sequence>
<reference evidence="4" key="1">
    <citation type="journal article" date="2020" name="bioRxiv">
        <title>Comparative genomics of Chlamydomonas.</title>
        <authorList>
            <person name="Craig R.J."/>
            <person name="Hasan A.R."/>
            <person name="Ness R.W."/>
            <person name="Keightley P.D."/>
        </authorList>
    </citation>
    <scope>NUCLEOTIDE SEQUENCE</scope>
    <source>
        <strain evidence="4">CCAP 11/70</strain>
    </source>
</reference>